<dbReference type="PANTHER" id="PTHR34039:SF1">
    <property type="entry name" value="UPF0102 PROTEIN YRAN"/>
    <property type="match status" value="1"/>
</dbReference>
<evidence type="ECO:0000313" key="3">
    <source>
        <dbReference type="EMBL" id="MBD3586166.1"/>
    </source>
</evidence>
<sequence length="114" mass="12956">MSREAGQQAEERAAAYLLAQGLKLEARNFQTRYGELDIVMRDGQTWVCVEVKARRRSTHGLASEFVTASKCRKLQTCFEQYLLARGLNPNHTSMRLDVVALDNQNLQWIKNIAG</sequence>
<dbReference type="InterPro" id="IPR011856">
    <property type="entry name" value="tRNA_endonuc-like_dom_sf"/>
</dbReference>
<dbReference type="Pfam" id="PF02021">
    <property type="entry name" value="UPF0102"/>
    <property type="match status" value="1"/>
</dbReference>
<dbReference type="InterPro" id="IPR011335">
    <property type="entry name" value="Restrct_endonuc-II-like"/>
</dbReference>
<dbReference type="Proteomes" id="UP000624419">
    <property type="component" value="Unassembled WGS sequence"/>
</dbReference>
<dbReference type="NCBIfam" id="TIGR00252">
    <property type="entry name" value="YraN family protein"/>
    <property type="match status" value="1"/>
</dbReference>
<evidence type="ECO:0000256" key="1">
    <source>
        <dbReference type="ARBA" id="ARBA00006738"/>
    </source>
</evidence>
<keyword evidence="4" id="KW-1185">Reference proteome</keyword>
<dbReference type="HAMAP" id="MF_00048">
    <property type="entry name" value="UPF0102"/>
    <property type="match status" value="1"/>
</dbReference>
<dbReference type="RefSeq" id="WP_191024891.1">
    <property type="nucleotide sequence ID" value="NZ_JABBXD010000005.1"/>
</dbReference>
<dbReference type="PANTHER" id="PTHR34039">
    <property type="entry name" value="UPF0102 PROTEIN YRAN"/>
    <property type="match status" value="1"/>
</dbReference>
<gene>
    <name evidence="3" type="ORF">HHX48_10480</name>
</gene>
<comment type="caution">
    <text evidence="3">The sequence shown here is derived from an EMBL/GenBank/DDBJ whole genome shotgun (WGS) entry which is preliminary data.</text>
</comment>
<dbReference type="InterPro" id="IPR003509">
    <property type="entry name" value="UPF0102_YraN-like"/>
</dbReference>
<dbReference type="EMBL" id="JABBXD010000005">
    <property type="protein sequence ID" value="MBD3586166.1"/>
    <property type="molecule type" value="Genomic_DNA"/>
</dbReference>
<evidence type="ECO:0000256" key="2">
    <source>
        <dbReference type="HAMAP-Rule" id="MF_00048"/>
    </source>
</evidence>
<evidence type="ECO:0000313" key="4">
    <source>
        <dbReference type="Proteomes" id="UP000624419"/>
    </source>
</evidence>
<comment type="similarity">
    <text evidence="1 2">Belongs to the UPF0102 family.</text>
</comment>
<dbReference type="NCBIfam" id="NF009150">
    <property type="entry name" value="PRK12497.1-3"/>
    <property type="match status" value="1"/>
</dbReference>
<protein>
    <recommendedName>
        <fullName evidence="2">UPF0102 protein HHX48_10480</fullName>
    </recommendedName>
</protein>
<name>A0ABR8LMK4_9ALTE</name>
<proteinExistence type="inferred from homology"/>
<dbReference type="Gene3D" id="3.40.1350.10">
    <property type="match status" value="1"/>
</dbReference>
<reference evidence="3 4" key="1">
    <citation type="submission" date="2020-04" db="EMBL/GenBank/DDBJ databases">
        <title>Salinimonas sp. HHU 13199.</title>
        <authorList>
            <person name="Cui X."/>
            <person name="Zhang D."/>
        </authorList>
    </citation>
    <scope>NUCLEOTIDE SEQUENCE [LARGE SCALE GENOMIC DNA]</scope>
    <source>
        <strain evidence="3 4">HHU 13199</strain>
    </source>
</reference>
<dbReference type="SUPFAM" id="SSF52980">
    <property type="entry name" value="Restriction endonuclease-like"/>
    <property type="match status" value="1"/>
</dbReference>
<organism evidence="3 4">
    <name type="scientific">Salinimonas profundi</name>
    <dbReference type="NCBI Taxonomy" id="2729140"/>
    <lineage>
        <taxon>Bacteria</taxon>
        <taxon>Pseudomonadati</taxon>
        <taxon>Pseudomonadota</taxon>
        <taxon>Gammaproteobacteria</taxon>
        <taxon>Alteromonadales</taxon>
        <taxon>Alteromonadaceae</taxon>
        <taxon>Alteromonas/Salinimonas group</taxon>
        <taxon>Salinimonas</taxon>
    </lineage>
</organism>
<accession>A0ABR8LMK4</accession>